<sequence length="53" mass="6428">LRDVPYIPFGGAYWHAMWWPWLKNFYGEWDGIAWGTPYDTLWIDQDLKAEMGY</sequence>
<reference evidence="1" key="1">
    <citation type="journal article" date="2014" name="Front. Microbiol.">
        <title>High frequency of phylogenetically diverse reductive dehalogenase-homologous genes in deep subseafloor sedimentary metagenomes.</title>
        <authorList>
            <person name="Kawai M."/>
            <person name="Futagami T."/>
            <person name="Toyoda A."/>
            <person name="Takaki Y."/>
            <person name="Nishi S."/>
            <person name="Hori S."/>
            <person name="Arai W."/>
            <person name="Tsubouchi T."/>
            <person name="Morono Y."/>
            <person name="Uchiyama I."/>
            <person name="Ito T."/>
            <person name="Fujiyama A."/>
            <person name="Inagaki F."/>
            <person name="Takami H."/>
        </authorList>
    </citation>
    <scope>NUCLEOTIDE SEQUENCE</scope>
    <source>
        <strain evidence="1">Expedition CK06-06</strain>
    </source>
</reference>
<feature type="non-terminal residue" evidence="1">
    <location>
        <position position="1"/>
    </location>
</feature>
<comment type="caution">
    <text evidence="1">The sequence shown here is derived from an EMBL/GenBank/DDBJ whole genome shotgun (WGS) entry which is preliminary data.</text>
</comment>
<dbReference type="EMBL" id="BARW01042212">
    <property type="protein sequence ID" value="GAJ20970.1"/>
    <property type="molecule type" value="Genomic_DNA"/>
</dbReference>
<organism evidence="1">
    <name type="scientific">marine sediment metagenome</name>
    <dbReference type="NCBI Taxonomy" id="412755"/>
    <lineage>
        <taxon>unclassified sequences</taxon>
        <taxon>metagenomes</taxon>
        <taxon>ecological metagenomes</taxon>
    </lineage>
</organism>
<protein>
    <recommendedName>
        <fullName evidence="2">Solute-binding protein family 5 domain-containing protein</fullName>
    </recommendedName>
</protein>
<name>X1W0X6_9ZZZZ</name>
<accession>X1W0X6</accession>
<gene>
    <name evidence="1" type="ORF">S12H4_62714</name>
</gene>
<evidence type="ECO:0008006" key="2">
    <source>
        <dbReference type="Google" id="ProtNLM"/>
    </source>
</evidence>
<evidence type="ECO:0000313" key="1">
    <source>
        <dbReference type="EMBL" id="GAJ20970.1"/>
    </source>
</evidence>
<dbReference type="AlphaFoldDB" id="X1W0X6"/>
<proteinExistence type="predicted"/>